<comment type="caution">
    <text evidence="6">The sequence shown here is derived from an EMBL/GenBank/DDBJ whole genome shotgun (WGS) entry which is preliminary data.</text>
</comment>
<evidence type="ECO:0000256" key="5">
    <source>
        <dbReference type="PIRSR" id="PIRSR602157-2"/>
    </source>
</evidence>
<accession>A0AAV4P796</accession>
<dbReference type="PANTHER" id="PTHR10559">
    <property type="entry name" value="TRANSCOBALAMIN-1/GASTRIC INTRINSIC FACTOR"/>
    <property type="match status" value="1"/>
</dbReference>
<dbReference type="GO" id="GO:0015889">
    <property type="term" value="P:cobalamin transport"/>
    <property type="evidence" value="ECO:0007669"/>
    <property type="project" value="InterPro"/>
</dbReference>
<sequence length="306" mass="35061">MARNGSKLLKLTDLALYINALTASCKDPKNFHGNDLVLTLRNMVDSAQHASKFVGPLVYMTLCMNNATSYNDVGKIREIFISRNAAFSRIDIQSLAMLSVACMNRETSFVTDSTHESFKQRFLGRMNTNGLPGNVYEAALLMQALNEMRLEKPELTDFLLKEQQEDGSFSSILATYLVLPVLVNKNLLKMNEHCSQTLKDVTDLEPIEVLKNKKRRRIYLLYSLNYGFPVEVTQSIQMRVADGTNFLDVMRLAQEINPKFRFKLDENHNDPADHNRISVRLIPYTENIKQLVPREADEMIFWMKPL</sequence>
<evidence type="ECO:0000256" key="2">
    <source>
        <dbReference type="ARBA" id="ARBA00022525"/>
    </source>
</evidence>
<evidence type="ECO:0000256" key="1">
    <source>
        <dbReference type="ARBA" id="ARBA00004613"/>
    </source>
</evidence>
<keyword evidence="4" id="KW-0170">Cobalt</keyword>
<protein>
    <submittedName>
        <fullName evidence="6">Uncharacterized protein</fullName>
    </submittedName>
</protein>
<name>A0AAV4P796_9ARAC</name>
<proteinExistence type="predicted"/>
<evidence type="ECO:0000256" key="4">
    <source>
        <dbReference type="PIRSR" id="PIRSR602157-1"/>
    </source>
</evidence>
<dbReference type="InterPro" id="IPR002157">
    <property type="entry name" value="Cbl-bd_prot"/>
</dbReference>
<organism evidence="6 7">
    <name type="scientific">Caerostris darwini</name>
    <dbReference type="NCBI Taxonomy" id="1538125"/>
    <lineage>
        <taxon>Eukaryota</taxon>
        <taxon>Metazoa</taxon>
        <taxon>Ecdysozoa</taxon>
        <taxon>Arthropoda</taxon>
        <taxon>Chelicerata</taxon>
        <taxon>Arachnida</taxon>
        <taxon>Araneae</taxon>
        <taxon>Araneomorphae</taxon>
        <taxon>Entelegynae</taxon>
        <taxon>Araneoidea</taxon>
        <taxon>Araneidae</taxon>
        <taxon>Caerostris</taxon>
    </lineage>
</organism>
<dbReference type="GO" id="GO:0031419">
    <property type="term" value="F:cobalamin binding"/>
    <property type="evidence" value="ECO:0007669"/>
    <property type="project" value="InterPro"/>
</dbReference>
<feature type="disulfide bond" evidence="5">
    <location>
        <begin position="63"/>
        <end position="102"/>
    </location>
</feature>
<feature type="binding site" evidence="4">
    <location>
        <position position="91"/>
    </location>
    <ligand>
        <name>cyanocob(III)alamin</name>
        <dbReference type="ChEBI" id="CHEBI:17439"/>
    </ligand>
</feature>
<feature type="binding site" evidence="4">
    <location>
        <position position="134"/>
    </location>
    <ligand>
        <name>cyanocob(III)alamin</name>
        <dbReference type="ChEBI" id="CHEBI:17439"/>
    </ligand>
</feature>
<evidence type="ECO:0000313" key="6">
    <source>
        <dbReference type="EMBL" id="GIX92061.1"/>
    </source>
</evidence>
<comment type="subcellular location">
    <subcellularLocation>
        <location evidence="1">Secreted</location>
    </subcellularLocation>
</comment>
<gene>
    <name evidence="6" type="primary">AVEN_218304_1</name>
    <name evidence="6" type="ORF">CDAR_309191</name>
</gene>
<dbReference type="GO" id="GO:0005615">
    <property type="term" value="C:extracellular space"/>
    <property type="evidence" value="ECO:0007669"/>
    <property type="project" value="TreeGrafter"/>
</dbReference>
<dbReference type="PANTHER" id="PTHR10559:SF18">
    <property type="entry name" value="TRANSCOBALAMIN II"/>
    <property type="match status" value="1"/>
</dbReference>
<keyword evidence="7" id="KW-1185">Reference proteome</keyword>
<dbReference type="Proteomes" id="UP001054837">
    <property type="component" value="Unassembled WGS sequence"/>
</dbReference>
<keyword evidence="2" id="KW-0964">Secreted</keyword>
<keyword evidence="5" id="KW-1015">Disulfide bond</keyword>
<evidence type="ECO:0000256" key="3">
    <source>
        <dbReference type="ARBA" id="ARBA00022729"/>
    </source>
</evidence>
<reference evidence="6 7" key="1">
    <citation type="submission" date="2021-06" db="EMBL/GenBank/DDBJ databases">
        <title>Caerostris darwini draft genome.</title>
        <authorList>
            <person name="Kono N."/>
            <person name="Arakawa K."/>
        </authorList>
    </citation>
    <scope>NUCLEOTIDE SEQUENCE [LARGE SCALE GENOMIC DNA]</scope>
</reference>
<dbReference type="AlphaFoldDB" id="A0AAV4P796"/>
<dbReference type="PROSITE" id="PS51257">
    <property type="entry name" value="PROKAR_LIPOPROTEIN"/>
    <property type="match status" value="1"/>
</dbReference>
<dbReference type="Gene3D" id="1.50.10.20">
    <property type="match status" value="1"/>
</dbReference>
<keyword evidence="3" id="KW-0732">Signal</keyword>
<evidence type="ECO:0000313" key="7">
    <source>
        <dbReference type="Proteomes" id="UP001054837"/>
    </source>
</evidence>
<dbReference type="EMBL" id="BPLQ01002369">
    <property type="protein sequence ID" value="GIX92061.1"/>
    <property type="molecule type" value="Genomic_DNA"/>
</dbReference>
<dbReference type="Pfam" id="PF01122">
    <property type="entry name" value="Cobalamin_bind"/>
    <property type="match status" value="1"/>
</dbReference>
<dbReference type="InterPro" id="IPR051588">
    <property type="entry name" value="Cobalamin_Transport"/>
</dbReference>